<comment type="subunit">
    <text evidence="5">Heterodimer of an alpha and a beta chain.</text>
</comment>
<dbReference type="EC" id="2.3.1.1" evidence="5"/>
<dbReference type="OrthoDB" id="2017946at2759"/>
<feature type="chain" id="PRO_5023250312" description="Arginine biosynthesis bifunctional protein ArgJ alpha chain" evidence="5">
    <location>
        <begin position="1"/>
        <end position="240"/>
    </location>
</feature>
<evidence type="ECO:0000313" key="6">
    <source>
        <dbReference type="EMBL" id="KLJ08179.1"/>
    </source>
</evidence>
<comment type="catalytic activity">
    <reaction evidence="5">
        <text>N(2)-acetyl-L-ornithine + L-glutamate = N-acetyl-L-glutamate + L-ornithine</text>
        <dbReference type="Rhea" id="RHEA:15349"/>
        <dbReference type="ChEBI" id="CHEBI:29985"/>
        <dbReference type="ChEBI" id="CHEBI:44337"/>
        <dbReference type="ChEBI" id="CHEBI:46911"/>
        <dbReference type="ChEBI" id="CHEBI:57805"/>
        <dbReference type="EC" id="2.3.1.35"/>
    </reaction>
</comment>
<name>A0A0H1B9N9_9EURO</name>
<dbReference type="GO" id="GO:0004042">
    <property type="term" value="F:L-glutamate N-acetyltransferase activity"/>
    <property type="evidence" value="ECO:0007669"/>
    <property type="project" value="UniProtKB-UniRule"/>
</dbReference>
<keyword evidence="5" id="KW-0012">Acyltransferase</keyword>
<keyword evidence="2 5" id="KW-0028">Amino-acid biosynthesis</keyword>
<reference evidence="7" key="1">
    <citation type="journal article" date="2015" name="PLoS Genet.">
        <title>The dynamic genome and transcriptome of the human fungal pathogen Blastomyces and close relative Emmonsia.</title>
        <authorList>
            <person name="Munoz J.F."/>
            <person name="Gauthier G.M."/>
            <person name="Desjardins C.A."/>
            <person name="Gallo J.E."/>
            <person name="Holder J."/>
            <person name="Sullivan T.D."/>
            <person name="Marty A.J."/>
            <person name="Carmen J.C."/>
            <person name="Chen Z."/>
            <person name="Ding L."/>
            <person name="Gujja S."/>
            <person name="Magrini V."/>
            <person name="Misas E."/>
            <person name="Mitreva M."/>
            <person name="Priest M."/>
            <person name="Saif S."/>
            <person name="Whiston E.A."/>
            <person name="Young S."/>
            <person name="Zeng Q."/>
            <person name="Goldman W.E."/>
            <person name="Mardis E.R."/>
            <person name="Taylor J.W."/>
            <person name="McEwen J.G."/>
            <person name="Clay O.K."/>
            <person name="Klein B.S."/>
            <person name="Cuomo C.A."/>
        </authorList>
    </citation>
    <scope>NUCLEOTIDE SEQUENCE [LARGE SCALE GENOMIC DNA]</scope>
    <source>
        <strain evidence="7">UAMH 139</strain>
    </source>
</reference>
<dbReference type="PANTHER" id="PTHR23100">
    <property type="entry name" value="ARGININE BIOSYNTHESIS BIFUNCTIONAL PROTEIN ARGJ"/>
    <property type="match status" value="1"/>
</dbReference>
<dbReference type="Proteomes" id="UP000053573">
    <property type="component" value="Unassembled WGS sequence"/>
</dbReference>
<feature type="active site" description="Nucleophile" evidence="5">
    <location>
        <position position="241"/>
    </location>
</feature>
<accession>A0A0H1B9N9</accession>
<dbReference type="PANTHER" id="PTHR23100:SF0">
    <property type="entry name" value="ARGININE BIOSYNTHESIS BIFUNCTIONAL PROTEIN ARGJ, MITOCHONDRIAL"/>
    <property type="match status" value="1"/>
</dbReference>
<dbReference type="UniPathway" id="UPA00068">
    <property type="reaction ID" value="UER00106"/>
</dbReference>
<comment type="catalytic activity">
    <reaction evidence="5">
        <text>L-glutamate + acetyl-CoA = N-acetyl-L-glutamate + CoA + H(+)</text>
        <dbReference type="Rhea" id="RHEA:24292"/>
        <dbReference type="ChEBI" id="CHEBI:15378"/>
        <dbReference type="ChEBI" id="CHEBI:29985"/>
        <dbReference type="ChEBI" id="CHEBI:44337"/>
        <dbReference type="ChEBI" id="CHEBI:57287"/>
        <dbReference type="ChEBI" id="CHEBI:57288"/>
        <dbReference type="EC" id="2.3.1.1"/>
    </reaction>
</comment>
<dbReference type="InterPro" id="IPR002813">
    <property type="entry name" value="Arg_biosynth_ArgJ"/>
</dbReference>
<feature type="site" description="Cleavage; by autolysis" evidence="5">
    <location>
        <begin position="240"/>
        <end position="241"/>
    </location>
</feature>
<feature type="site" description="Involved in the stabilization of negative charge on the oxyanion by the formation of the oxyanion hole" evidence="5">
    <location>
        <position position="163"/>
    </location>
</feature>
<feature type="binding site" evidence="5">
    <location>
        <position position="230"/>
    </location>
    <ligand>
        <name>substrate</name>
    </ligand>
</feature>
<dbReference type="InterPro" id="IPR016117">
    <property type="entry name" value="ArgJ-like_dom_sf"/>
</dbReference>
<comment type="pathway">
    <text evidence="5">Amino-acid biosynthesis; L-arginine biosynthesis; N(2)-acetyl-L-ornithine from L-glutamate: step 1/4.</text>
</comment>
<dbReference type="Pfam" id="PF01960">
    <property type="entry name" value="ArgJ"/>
    <property type="match status" value="1"/>
</dbReference>
<keyword evidence="1 5" id="KW-0055">Arginine biosynthesis</keyword>
<evidence type="ECO:0000256" key="5">
    <source>
        <dbReference type="HAMAP-Rule" id="MF_03124"/>
    </source>
</evidence>
<evidence type="ECO:0000256" key="3">
    <source>
        <dbReference type="ARBA" id="ARBA00023128"/>
    </source>
</evidence>
<comment type="caution">
    <text evidence="5">Lacks conserved residue(s) required for the propagation of feature annotation.</text>
</comment>
<comment type="pathway">
    <text evidence="5">Amino-acid biosynthesis; L-arginine biosynthesis; L-ornithine and N-acetyl-L-glutamate from L-glutamate and N(2)-acetyl-L-ornithine (cyclic): step 1/1.</text>
</comment>
<dbReference type="GO" id="GO:0006592">
    <property type="term" value="P:ornithine biosynthetic process"/>
    <property type="evidence" value="ECO:0007669"/>
    <property type="project" value="TreeGrafter"/>
</dbReference>
<dbReference type="SUPFAM" id="SSF56266">
    <property type="entry name" value="DmpA/ArgJ-like"/>
    <property type="match status" value="1"/>
</dbReference>
<dbReference type="AlphaFoldDB" id="A0A0H1B9N9"/>
<dbReference type="GO" id="GO:0004358">
    <property type="term" value="F:L-glutamate N-acetyltransferase activity, acting on acetyl-L-ornithine as donor"/>
    <property type="evidence" value="ECO:0007669"/>
    <property type="project" value="UniProtKB-UniRule"/>
</dbReference>
<dbReference type="Gene3D" id="3.60.70.12">
    <property type="entry name" value="L-amino peptidase D-ALA esterase/amidase"/>
    <property type="match status" value="1"/>
</dbReference>
<dbReference type="EMBL" id="LDEV01002649">
    <property type="protein sequence ID" value="KLJ08179.1"/>
    <property type="molecule type" value="Genomic_DNA"/>
</dbReference>
<keyword evidence="7" id="KW-1185">Reference proteome</keyword>
<gene>
    <name evidence="6" type="ORF">EMPG_16374</name>
</gene>
<feature type="binding site" evidence="5">
    <location>
        <position position="201"/>
    </location>
    <ligand>
        <name>substrate</name>
    </ligand>
</feature>
<dbReference type="GO" id="GO:0006526">
    <property type="term" value="P:L-arginine biosynthetic process"/>
    <property type="evidence" value="ECO:0007669"/>
    <property type="project" value="UniProtKB-UniRule"/>
</dbReference>
<organism evidence="6 7">
    <name type="scientific">Blastomyces silverae</name>
    <dbReference type="NCBI Taxonomy" id="2060906"/>
    <lineage>
        <taxon>Eukaryota</taxon>
        <taxon>Fungi</taxon>
        <taxon>Dikarya</taxon>
        <taxon>Ascomycota</taxon>
        <taxon>Pezizomycotina</taxon>
        <taxon>Eurotiomycetes</taxon>
        <taxon>Eurotiomycetidae</taxon>
        <taxon>Onygenales</taxon>
        <taxon>Ajellomycetaceae</taxon>
        <taxon>Blastomyces</taxon>
    </lineage>
</organism>
<feature type="binding site" evidence="5">
    <location>
        <position position="241"/>
    </location>
    <ligand>
        <name>substrate</name>
    </ligand>
</feature>
<evidence type="ECO:0000313" key="7">
    <source>
        <dbReference type="Proteomes" id="UP000053573"/>
    </source>
</evidence>
<comment type="function">
    <text evidence="5">Catalyzes two activities which are involved in the cyclic version of arginine biosynthesis: the synthesis of acetylglutamate from glutamate and acetyl-CoA, and of ornithine by transacetylation between acetylornithine and glutamate.</text>
</comment>
<protein>
    <recommendedName>
        <fullName evidence="5">Arginine biosynthesis bifunctional protein ArgJ, mitochondrial</fullName>
    </recommendedName>
    <domain>
        <recommendedName>
            <fullName evidence="5">Glutamate N-acetyltransferase</fullName>
            <shortName evidence="5">GAT</shortName>
            <ecNumber evidence="5">2.3.1.35</ecNumber>
        </recommendedName>
        <alternativeName>
            <fullName evidence="5">Ornithine acetyltransferase</fullName>
            <shortName evidence="5">OATase</shortName>
        </alternativeName>
        <alternativeName>
            <fullName evidence="5">Ornithine transacetylase</fullName>
        </alternativeName>
    </domain>
    <domain>
        <recommendedName>
            <fullName evidence="5">Amino-acid acetyltransferase</fullName>
            <ecNumber evidence="5">2.3.1.1</ecNumber>
        </recommendedName>
        <alternativeName>
            <fullName evidence="5">N-acetylglutamate synthase</fullName>
            <shortName evidence="5">AGS</shortName>
        </alternativeName>
    </domain>
    <component>
        <recommendedName>
            <fullName evidence="5">Arginine biosynthesis bifunctional protein ArgJ alpha chain</fullName>
        </recommendedName>
    </component>
    <component>
        <recommendedName>
            <fullName evidence="5">Arginine biosynthesis bifunctional protein ArgJ beta chain</fullName>
        </recommendedName>
    </component>
</protein>
<feature type="site" description="Involved in the stabilization of negative charge on the oxyanion by the formation of the oxyanion hole" evidence="5">
    <location>
        <position position="162"/>
    </location>
</feature>
<comment type="caution">
    <text evidence="6">The sequence shown here is derived from an EMBL/GenBank/DDBJ whole genome shotgun (WGS) entry which is preliminary data.</text>
</comment>
<dbReference type="STRING" id="2060906.A0A0H1B9N9"/>
<feature type="chain" id="PRO_5023250313" description="Arginine biosynthesis bifunctional protein ArgJ beta chain" evidence="5">
    <location>
        <begin position="241"/>
        <end position="247"/>
    </location>
</feature>
<dbReference type="FunFam" id="3.60.70.12:FF:000002">
    <property type="entry name" value="Arginine biosynthesis bifunctional protein ArgJ, mitochondrial"/>
    <property type="match status" value="1"/>
</dbReference>
<dbReference type="EC" id="2.3.1.35" evidence="5"/>
<dbReference type="GO" id="GO:0005759">
    <property type="term" value="C:mitochondrial matrix"/>
    <property type="evidence" value="ECO:0007669"/>
    <property type="project" value="UniProtKB-SubCell"/>
</dbReference>
<dbReference type="HAMAP" id="MF_01106">
    <property type="entry name" value="ArgJ"/>
    <property type="match status" value="1"/>
</dbReference>
<keyword evidence="3 5" id="KW-0496">Mitochondrion</keyword>
<sequence>MKSTQSFSAVAGFVRLPKSSLGQGRYYSILKDMSIPASKQKFIPSSGTYPKGFLVAGAHAGVKESNTRFPDVALICSETPCSAAAVFTTNKFQAAPVQVSKQVLETRQGTGIRGVVVNSGCANAVTGKGGLEDAKMMSAKVDECNGTPSTNTQNTSTLVMSTGVIGQRLPIKKILDTIPTAHSNLASNHSAWLTAARAICTTDTFPKLLSRTFTLPSSPNRAYHLAGMTKGAGMIHPNMATLLAPRS</sequence>
<keyword evidence="5" id="KW-0068">Autocatalytic cleavage</keyword>
<comment type="subcellular location">
    <subcellularLocation>
        <location evidence="5">Mitochondrion matrix</location>
    </subcellularLocation>
</comment>
<proteinExistence type="inferred from homology"/>
<comment type="similarity">
    <text evidence="5">Belongs to the ArgJ family.</text>
</comment>
<comment type="PTM">
    <text evidence="5">The alpha and beta chains are autoproteolytically processed from a single precursor protein within the mitochondrion.</text>
</comment>
<keyword evidence="5" id="KW-0808">Transferase</keyword>
<evidence type="ECO:0000256" key="4">
    <source>
        <dbReference type="ARBA" id="ARBA00023268"/>
    </source>
</evidence>
<evidence type="ECO:0000256" key="2">
    <source>
        <dbReference type="ARBA" id="ARBA00022605"/>
    </source>
</evidence>
<keyword evidence="4 5" id="KW-0511">Multifunctional enzyme</keyword>
<evidence type="ECO:0000256" key="1">
    <source>
        <dbReference type="ARBA" id="ARBA00022571"/>
    </source>
</evidence>